<dbReference type="RefSeq" id="WP_126613937.1">
    <property type="nucleotide sequence ID" value="NZ_JBHUCY010000012.1"/>
</dbReference>
<accession>A0A431VLL2</accession>
<dbReference type="AlphaFoldDB" id="A0A431VLL2"/>
<dbReference type="PROSITE" id="PS50885">
    <property type="entry name" value="HAMP"/>
    <property type="match status" value="1"/>
</dbReference>
<evidence type="ECO:0000256" key="2">
    <source>
        <dbReference type="ARBA" id="ARBA00029447"/>
    </source>
</evidence>
<feature type="transmembrane region" description="Helical" evidence="4">
    <location>
        <begin position="189"/>
        <end position="212"/>
    </location>
</feature>
<protein>
    <submittedName>
        <fullName evidence="7">Methyl-accepting chemotaxis protein</fullName>
    </submittedName>
</protein>
<keyword evidence="4" id="KW-1133">Transmembrane helix</keyword>
<keyword evidence="8" id="KW-1185">Reference proteome</keyword>
<dbReference type="PRINTS" id="PR00260">
    <property type="entry name" value="CHEMTRNSDUCR"/>
</dbReference>
<evidence type="ECO:0000259" key="6">
    <source>
        <dbReference type="PROSITE" id="PS50885"/>
    </source>
</evidence>
<name>A0A431VLL2_9PROT</name>
<dbReference type="GO" id="GO:0004888">
    <property type="term" value="F:transmembrane signaling receptor activity"/>
    <property type="evidence" value="ECO:0007669"/>
    <property type="project" value="InterPro"/>
</dbReference>
<dbReference type="InterPro" id="IPR003660">
    <property type="entry name" value="HAMP_dom"/>
</dbReference>
<dbReference type="SUPFAM" id="SSF58104">
    <property type="entry name" value="Methyl-accepting chemotaxis protein (MCP) signaling domain"/>
    <property type="match status" value="1"/>
</dbReference>
<evidence type="ECO:0000259" key="5">
    <source>
        <dbReference type="PROSITE" id="PS50111"/>
    </source>
</evidence>
<gene>
    <name evidence="7" type="ORF">EJ903_08170</name>
</gene>
<feature type="domain" description="HAMP" evidence="6">
    <location>
        <begin position="214"/>
        <end position="267"/>
    </location>
</feature>
<dbReference type="SUPFAM" id="SSF158472">
    <property type="entry name" value="HAMP domain-like"/>
    <property type="match status" value="1"/>
</dbReference>
<evidence type="ECO:0000256" key="4">
    <source>
        <dbReference type="SAM" id="Phobius"/>
    </source>
</evidence>
<dbReference type="PROSITE" id="PS50111">
    <property type="entry name" value="CHEMOTAXIS_TRANSDUC_2"/>
    <property type="match status" value="1"/>
</dbReference>
<dbReference type="SMART" id="SM00283">
    <property type="entry name" value="MA"/>
    <property type="match status" value="1"/>
</dbReference>
<dbReference type="Gene3D" id="1.10.287.950">
    <property type="entry name" value="Methyl-accepting chemotaxis protein"/>
    <property type="match status" value="1"/>
</dbReference>
<proteinExistence type="inferred from homology"/>
<keyword evidence="4" id="KW-0472">Membrane</keyword>
<dbReference type="OrthoDB" id="8432247at2"/>
<dbReference type="InterPro" id="IPR004090">
    <property type="entry name" value="Chemotax_Me-accpt_rcpt"/>
</dbReference>
<evidence type="ECO:0000313" key="7">
    <source>
        <dbReference type="EMBL" id="RTR22069.1"/>
    </source>
</evidence>
<dbReference type="InterPro" id="IPR004089">
    <property type="entry name" value="MCPsignal_dom"/>
</dbReference>
<dbReference type="PANTHER" id="PTHR32089:SF112">
    <property type="entry name" value="LYSOZYME-LIKE PROTEIN-RELATED"/>
    <property type="match status" value="1"/>
</dbReference>
<evidence type="ECO:0000256" key="1">
    <source>
        <dbReference type="ARBA" id="ARBA00023224"/>
    </source>
</evidence>
<sequence length="563" mass="58164">MLATLRMRGKIIIIVAAMALLCGVVGGIGVVGMTEIGAAAERIALSGDVIKTGARLSTNVVAMNRAEGRMAMNPAETAEASLALQDASRQFAQRVALLNGMVAAEHKDALAAITAAHRAYMGQTLQTMQLARKAKDSRREEDRAAVVASVQKSSELVSELDRKIKTFTDALDTDGIRINDAAAEQRQTLTIAMAAVALGGILLSTLYGLIVAKLGLTNPVRAIVRDLMQLADGALDITLYGTTRKDELGDIARASAVLQTTALTARRLAAEQEGDRLAREARAQTIEQLAQSFDEAVSGKLHAMADAAAQMAEVAHGLANSVAVGTDKAATVTSATAQVSGCVQTVAASAEQLSASISEIGRQIGQSTRSTRQAIDEVTQANTAISSVVERSIGISDVVGVITAITAQINRLALNATIEAARAGNAGKGFAVVATEVKTLAQQTARATDDIIRQIAALQSATEGSVAVITRVVQRIDEINHVTNAIAAAVEQQSAATADIARNIQTTALGTQEAAASIASVSAASAENGAAAGLVLASSQALSDETSRVKAEIATFLRDIKAA</sequence>
<dbReference type="GO" id="GO:0016020">
    <property type="term" value="C:membrane"/>
    <property type="evidence" value="ECO:0007669"/>
    <property type="project" value="InterPro"/>
</dbReference>
<reference evidence="7 8" key="1">
    <citation type="submission" date="2018-12" db="EMBL/GenBank/DDBJ databases">
        <authorList>
            <person name="Yang Y."/>
        </authorList>
    </citation>
    <scope>NUCLEOTIDE SEQUENCE [LARGE SCALE GENOMIC DNA]</scope>
    <source>
        <strain evidence="7 8">L-25-5w-1</strain>
    </source>
</reference>
<dbReference type="Pfam" id="PF00015">
    <property type="entry name" value="MCPsignal"/>
    <property type="match status" value="1"/>
</dbReference>
<keyword evidence="1 3" id="KW-0807">Transducer</keyword>
<comment type="similarity">
    <text evidence="2">Belongs to the methyl-accepting chemotaxis (MCP) protein family.</text>
</comment>
<dbReference type="Gene3D" id="6.10.340.10">
    <property type="match status" value="1"/>
</dbReference>
<feature type="domain" description="Methyl-accepting transducer" evidence="5">
    <location>
        <begin position="300"/>
        <end position="529"/>
    </location>
</feature>
<comment type="caution">
    <text evidence="7">The sequence shown here is derived from an EMBL/GenBank/DDBJ whole genome shotgun (WGS) entry which is preliminary data.</text>
</comment>
<evidence type="ECO:0000313" key="8">
    <source>
        <dbReference type="Proteomes" id="UP000277007"/>
    </source>
</evidence>
<dbReference type="PANTHER" id="PTHR32089">
    <property type="entry name" value="METHYL-ACCEPTING CHEMOTAXIS PROTEIN MCPB"/>
    <property type="match status" value="1"/>
</dbReference>
<dbReference type="GO" id="GO:0007165">
    <property type="term" value="P:signal transduction"/>
    <property type="evidence" value="ECO:0007669"/>
    <property type="project" value="UniProtKB-KW"/>
</dbReference>
<dbReference type="Proteomes" id="UP000277007">
    <property type="component" value="Unassembled WGS sequence"/>
</dbReference>
<evidence type="ECO:0000256" key="3">
    <source>
        <dbReference type="PROSITE-ProRule" id="PRU00284"/>
    </source>
</evidence>
<keyword evidence="4" id="KW-0812">Transmembrane</keyword>
<organism evidence="7 8">
    <name type="scientific">Azospirillum griseum</name>
    <dbReference type="NCBI Taxonomy" id="2496639"/>
    <lineage>
        <taxon>Bacteria</taxon>
        <taxon>Pseudomonadati</taxon>
        <taxon>Pseudomonadota</taxon>
        <taxon>Alphaproteobacteria</taxon>
        <taxon>Rhodospirillales</taxon>
        <taxon>Azospirillaceae</taxon>
        <taxon>Azospirillum</taxon>
    </lineage>
</organism>
<dbReference type="EMBL" id="RXMA01000005">
    <property type="protein sequence ID" value="RTR22069.1"/>
    <property type="molecule type" value="Genomic_DNA"/>
</dbReference>
<dbReference type="GO" id="GO:0006935">
    <property type="term" value="P:chemotaxis"/>
    <property type="evidence" value="ECO:0007669"/>
    <property type="project" value="InterPro"/>
</dbReference>